<evidence type="ECO:0000256" key="1">
    <source>
        <dbReference type="SAM" id="MobiDB-lite"/>
    </source>
</evidence>
<dbReference type="STRING" id="1817816.A2Y64_02145"/>
<reference evidence="2 3" key="1">
    <citation type="journal article" date="2016" name="Nat. Commun.">
        <title>Thousands of microbial genomes shed light on interconnected biogeochemical processes in an aquifer system.</title>
        <authorList>
            <person name="Anantharaman K."/>
            <person name="Brown C.T."/>
            <person name="Hug L.A."/>
            <person name="Sharon I."/>
            <person name="Castelle C.J."/>
            <person name="Probst A.J."/>
            <person name="Thomas B.C."/>
            <person name="Singh A."/>
            <person name="Wilkins M.J."/>
            <person name="Karaoz U."/>
            <person name="Brodie E.L."/>
            <person name="Williams K.H."/>
            <person name="Hubbard S.S."/>
            <person name="Banfield J.F."/>
        </authorList>
    </citation>
    <scope>NUCLEOTIDE SEQUENCE [LARGE SCALE GENOMIC DNA]</scope>
</reference>
<feature type="region of interest" description="Disordered" evidence="1">
    <location>
        <begin position="61"/>
        <end position="83"/>
    </location>
</feature>
<organism evidence="2 3">
    <name type="scientific">Candidatus Coatesbacteria bacterium RBG_13_66_14</name>
    <dbReference type="NCBI Taxonomy" id="1817816"/>
    <lineage>
        <taxon>Bacteria</taxon>
        <taxon>Candidatus Coatesiibacteriota</taxon>
    </lineage>
</organism>
<accession>A0A1F5FH50</accession>
<dbReference type="EMBL" id="MFAF01000019">
    <property type="protein sequence ID" value="OGD78946.1"/>
    <property type="molecule type" value="Genomic_DNA"/>
</dbReference>
<comment type="caution">
    <text evidence="2">The sequence shown here is derived from an EMBL/GenBank/DDBJ whole genome shotgun (WGS) entry which is preliminary data.</text>
</comment>
<gene>
    <name evidence="2" type="ORF">A2Y64_02145</name>
</gene>
<proteinExistence type="predicted"/>
<evidence type="ECO:0000313" key="2">
    <source>
        <dbReference type="EMBL" id="OGD78946.1"/>
    </source>
</evidence>
<name>A0A1F5FH50_9BACT</name>
<dbReference type="PROSITE" id="PS51257">
    <property type="entry name" value="PROKAR_LIPOPROTEIN"/>
    <property type="match status" value="1"/>
</dbReference>
<protein>
    <submittedName>
        <fullName evidence="2">Uncharacterized protein</fullName>
    </submittedName>
</protein>
<dbReference type="Proteomes" id="UP000177187">
    <property type="component" value="Unassembled WGS sequence"/>
</dbReference>
<sequence length="83" mass="9074">MRWFFLLIPGLLLTACGTSEKDLGEYEEAKTEKEVAAERVETAEDENAELKAQIEAKERELAEAQAAKEAAEAAAAEEETDGD</sequence>
<feature type="compositionally biased region" description="Low complexity" evidence="1">
    <location>
        <begin position="63"/>
        <end position="74"/>
    </location>
</feature>
<evidence type="ECO:0000313" key="3">
    <source>
        <dbReference type="Proteomes" id="UP000177187"/>
    </source>
</evidence>
<dbReference type="AlphaFoldDB" id="A0A1F5FH50"/>